<evidence type="ECO:0000313" key="3">
    <source>
        <dbReference type="Proteomes" id="UP000799444"/>
    </source>
</evidence>
<reference evidence="2" key="1">
    <citation type="journal article" date="2020" name="Stud. Mycol.">
        <title>101 Dothideomycetes genomes: a test case for predicting lifestyles and emergence of pathogens.</title>
        <authorList>
            <person name="Haridas S."/>
            <person name="Albert R."/>
            <person name="Binder M."/>
            <person name="Bloem J."/>
            <person name="Labutti K."/>
            <person name="Salamov A."/>
            <person name="Andreopoulos B."/>
            <person name="Baker S."/>
            <person name="Barry K."/>
            <person name="Bills G."/>
            <person name="Bluhm B."/>
            <person name="Cannon C."/>
            <person name="Castanera R."/>
            <person name="Culley D."/>
            <person name="Daum C."/>
            <person name="Ezra D."/>
            <person name="Gonzalez J."/>
            <person name="Henrissat B."/>
            <person name="Kuo A."/>
            <person name="Liang C."/>
            <person name="Lipzen A."/>
            <person name="Lutzoni F."/>
            <person name="Magnuson J."/>
            <person name="Mondo S."/>
            <person name="Nolan M."/>
            <person name="Ohm R."/>
            <person name="Pangilinan J."/>
            <person name="Park H.-J."/>
            <person name="Ramirez L."/>
            <person name="Alfaro M."/>
            <person name="Sun H."/>
            <person name="Tritt A."/>
            <person name="Yoshinaga Y."/>
            <person name="Zwiers L.-H."/>
            <person name="Turgeon B."/>
            <person name="Goodwin S."/>
            <person name="Spatafora J."/>
            <person name="Crous P."/>
            <person name="Grigoriev I."/>
        </authorList>
    </citation>
    <scope>NUCLEOTIDE SEQUENCE</scope>
    <source>
        <strain evidence="2">CBS 125425</strain>
    </source>
</reference>
<dbReference type="Proteomes" id="UP000799444">
    <property type="component" value="Unassembled WGS sequence"/>
</dbReference>
<protein>
    <submittedName>
        <fullName evidence="2">Uncharacterized protein</fullName>
    </submittedName>
</protein>
<name>A0A9P4QJT8_9PLEO</name>
<sequence>MSAPLLLPTPLSVKSISLGQVLNDPLDPSASFHAPSTATTHNEPSLQSSFSDVFSHDEEGRFTSSYLDRSPSRSKSIVLVSADHLAYTSLAQPSSTFDALRQLSSFQSFLRKRPSRSQSYYFVTGLQTLRNPTFKRAVMNEGSIAEAPAPADDKFRLPMHVRRDSAMELADSDNDVVFGMDVLKVKCMVGRRDEPHAVDDVDYTWSYDMIGEDVQLSVGLGKSLQAKELKAMAGIAEEEEFPGYGGYYDISDDENDGLAGF</sequence>
<feature type="region of interest" description="Disordered" evidence="1">
    <location>
        <begin position="29"/>
        <end position="49"/>
    </location>
</feature>
<gene>
    <name evidence="2" type="ORF">EJ04DRAFT_516484</name>
</gene>
<dbReference type="OrthoDB" id="3694634at2759"/>
<organism evidence="2 3">
    <name type="scientific">Polyplosphaeria fusca</name>
    <dbReference type="NCBI Taxonomy" id="682080"/>
    <lineage>
        <taxon>Eukaryota</taxon>
        <taxon>Fungi</taxon>
        <taxon>Dikarya</taxon>
        <taxon>Ascomycota</taxon>
        <taxon>Pezizomycotina</taxon>
        <taxon>Dothideomycetes</taxon>
        <taxon>Pleosporomycetidae</taxon>
        <taxon>Pleosporales</taxon>
        <taxon>Tetraplosphaeriaceae</taxon>
        <taxon>Polyplosphaeria</taxon>
    </lineage>
</organism>
<evidence type="ECO:0000313" key="2">
    <source>
        <dbReference type="EMBL" id="KAF2728613.1"/>
    </source>
</evidence>
<feature type="compositionally biased region" description="Polar residues" evidence="1">
    <location>
        <begin position="34"/>
        <end position="49"/>
    </location>
</feature>
<keyword evidence="3" id="KW-1185">Reference proteome</keyword>
<proteinExistence type="predicted"/>
<accession>A0A9P4QJT8</accession>
<dbReference type="EMBL" id="ML996273">
    <property type="protein sequence ID" value="KAF2728613.1"/>
    <property type="molecule type" value="Genomic_DNA"/>
</dbReference>
<dbReference type="AlphaFoldDB" id="A0A9P4QJT8"/>
<evidence type="ECO:0000256" key="1">
    <source>
        <dbReference type="SAM" id="MobiDB-lite"/>
    </source>
</evidence>
<comment type="caution">
    <text evidence="2">The sequence shown here is derived from an EMBL/GenBank/DDBJ whole genome shotgun (WGS) entry which is preliminary data.</text>
</comment>